<dbReference type="AlphaFoldDB" id="A0A1T5FJJ6"/>
<evidence type="ECO:0000313" key="10">
    <source>
        <dbReference type="Proteomes" id="UP000190541"/>
    </source>
</evidence>
<dbReference type="Proteomes" id="UP000190541">
    <property type="component" value="Unassembled WGS sequence"/>
</dbReference>
<evidence type="ECO:0000256" key="6">
    <source>
        <dbReference type="ARBA" id="ARBA00023237"/>
    </source>
</evidence>
<protein>
    <submittedName>
        <fullName evidence="9">TonB-linked outer membrane protein, SusC/RagA family</fullName>
    </submittedName>
</protein>
<keyword evidence="5 7" id="KW-0472">Membrane</keyword>
<keyword evidence="6 7" id="KW-0998">Cell outer membrane</keyword>
<accession>A0A1T5FJJ6</accession>
<dbReference type="NCBIfam" id="TIGR04056">
    <property type="entry name" value="OMP_RagA_SusC"/>
    <property type="match status" value="1"/>
</dbReference>
<dbReference type="SUPFAM" id="SSF56935">
    <property type="entry name" value="Porins"/>
    <property type="match status" value="1"/>
</dbReference>
<dbReference type="Gene3D" id="2.60.40.1120">
    <property type="entry name" value="Carboxypeptidase-like, regulatory domain"/>
    <property type="match status" value="1"/>
</dbReference>
<dbReference type="OrthoDB" id="9768177at2"/>
<dbReference type="InterPro" id="IPR008969">
    <property type="entry name" value="CarboxyPept-like_regulatory"/>
</dbReference>
<organism evidence="9 10">
    <name type="scientific">Parapedobacter luteus</name>
    <dbReference type="NCBI Taxonomy" id="623280"/>
    <lineage>
        <taxon>Bacteria</taxon>
        <taxon>Pseudomonadati</taxon>
        <taxon>Bacteroidota</taxon>
        <taxon>Sphingobacteriia</taxon>
        <taxon>Sphingobacteriales</taxon>
        <taxon>Sphingobacteriaceae</taxon>
        <taxon>Parapedobacter</taxon>
    </lineage>
</organism>
<dbReference type="Pfam" id="PF07715">
    <property type="entry name" value="Plug"/>
    <property type="match status" value="1"/>
</dbReference>
<evidence type="ECO:0000256" key="4">
    <source>
        <dbReference type="ARBA" id="ARBA00022692"/>
    </source>
</evidence>
<dbReference type="InterPro" id="IPR036942">
    <property type="entry name" value="Beta-barrel_TonB_sf"/>
</dbReference>
<feature type="domain" description="TonB-dependent receptor plug" evidence="8">
    <location>
        <begin position="232"/>
        <end position="339"/>
    </location>
</feature>
<evidence type="ECO:0000256" key="3">
    <source>
        <dbReference type="ARBA" id="ARBA00022452"/>
    </source>
</evidence>
<dbReference type="PROSITE" id="PS52016">
    <property type="entry name" value="TONB_DEPENDENT_REC_3"/>
    <property type="match status" value="1"/>
</dbReference>
<evidence type="ECO:0000313" key="9">
    <source>
        <dbReference type="EMBL" id="SKB96297.1"/>
    </source>
</evidence>
<reference evidence="9 10" key="1">
    <citation type="submission" date="2017-02" db="EMBL/GenBank/DDBJ databases">
        <authorList>
            <person name="Peterson S.W."/>
        </authorList>
    </citation>
    <scope>NUCLEOTIDE SEQUENCE [LARGE SCALE GENOMIC DNA]</scope>
    <source>
        <strain evidence="9 10">DSM 22899</strain>
    </source>
</reference>
<dbReference type="InterPro" id="IPR037066">
    <property type="entry name" value="Plug_dom_sf"/>
</dbReference>
<dbReference type="STRING" id="623280.SAMN05660226_04034"/>
<dbReference type="Gene3D" id="2.170.130.10">
    <property type="entry name" value="TonB-dependent receptor, plug domain"/>
    <property type="match status" value="1"/>
</dbReference>
<evidence type="ECO:0000256" key="5">
    <source>
        <dbReference type="ARBA" id="ARBA00023136"/>
    </source>
</evidence>
<keyword evidence="10" id="KW-1185">Reference proteome</keyword>
<dbReference type="InterPro" id="IPR039426">
    <property type="entry name" value="TonB-dep_rcpt-like"/>
</dbReference>
<gene>
    <name evidence="9" type="ORF">SAMN05660226_04034</name>
</gene>
<name>A0A1T5FJJ6_9SPHI</name>
<comment type="similarity">
    <text evidence="7">Belongs to the TonB-dependent receptor family.</text>
</comment>
<dbReference type="Gene3D" id="2.40.170.20">
    <property type="entry name" value="TonB-dependent receptor, beta-barrel domain"/>
    <property type="match status" value="1"/>
</dbReference>
<dbReference type="InterPro" id="IPR012910">
    <property type="entry name" value="Plug_dom"/>
</dbReference>
<dbReference type="GO" id="GO:0009279">
    <property type="term" value="C:cell outer membrane"/>
    <property type="evidence" value="ECO:0007669"/>
    <property type="project" value="UniProtKB-SubCell"/>
</dbReference>
<keyword evidence="3 7" id="KW-1134">Transmembrane beta strand</keyword>
<dbReference type="SUPFAM" id="SSF49464">
    <property type="entry name" value="Carboxypeptidase regulatory domain-like"/>
    <property type="match status" value="1"/>
</dbReference>
<keyword evidence="2 7" id="KW-0813">Transport</keyword>
<dbReference type="InterPro" id="IPR023996">
    <property type="entry name" value="TonB-dep_OMP_SusC/RagA"/>
</dbReference>
<dbReference type="Pfam" id="PF13715">
    <property type="entry name" value="CarbopepD_reg_2"/>
    <property type="match status" value="1"/>
</dbReference>
<evidence type="ECO:0000259" key="8">
    <source>
        <dbReference type="Pfam" id="PF07715"/>
    </source>
</evidence>
<evidence type="ECO:0000256" key="1">
    <source>
        <dbReference type="ARBA" id="ARBA00004571"/>
    </source>
</evidence>
<dbReference type="EMBL" id="FUYS01000017">
    <property type="protein sequence ID" value="SKB96297.1"/>
    <property type="molecule type" value="Genomic_DNA"/>
</dbReference>
<evidence type="ECO:0000256" key="2">
    <source>
        <dbReference type="ARBA" id="ARBA00022448"/>
    </source>
</evidence>
<keyword evidence="4 7" id="KW-0812">Transmembrane</keyword>
<sequence length="1202" mass="132816">MKYVSYLGAAVCNLTRVIASCSEQLRRCSLAMKLTPLFLLVFALNTLAVNSLAQKVNIHANNTPLERVLREIRKQSGYDFLFREEYLSQFRPVTINVSQMEIGDLLPILFADQPFDYKVNEKLITLSPKRRAAGPLEVTAQTSVQGTVRDSLGNALAGVSVHIAGTNKGVVTDQAGRFSIADVQSGATLVFSSTGYQTREIVVGTQTTYDVVLSQVSQEIDEVIVVAYGTAKKRDFTGSVASISADNIKQQQAATISQALEGAVAGVQLNTESGQPGRDARIRVRGMGSINASNDPLIVVDGAVSNLPLSSLNPDDVESIVVSKDAAANSIYGSRAANGLILVTTKKGKLGKPKIGVDFRWGGVSQGVPDFEVIRDPATYYEYTWKGIYNYMRYIQGHTDEDARQYASSNLFTANGASNTGNGLGNYMAYRIPEGTTLIDPATGRIRSDAQLLYHDDWQDYFLKTAFRQEYNANVSGATENTDYFVSLGMLKNPSFVMGSDFDRHSARLNLNTKIAPWLKGGGNMSYSKTYTNEPQGYTGGTVNTNIFTFMNLFAPTYPIYAYDRDGNVIRDANGNPTFDLGTNQTYSPYGPTSRNAFNGYSPAVYFEKDLTENTNDYFSGRGYLEATFLKDFTLKADISVDNQYRQYRAYGNNESGTAARDYGGTIEGWWAKAMTINATQLLTWNKTFGQHNVDALFGHEFNKYRYDEMRGTKYRMFALDNPSMGNAVRVLSLNGQERENALEGYFSRFNYNFAGKYYFSASLRTDGSSYFRGNRWGTFWSLGGAYRIAEEAFIKDNIAWINDLRLRGSYGVQGNNGVPASTQYAWTNTYLLSGVGSITDAEFALAANTWGDPSITWESNQILDLGLDFRLWNRFYGTVDYFRRKTVDMLLAVSYPASAGRSGALQNVGKLLNTGLELELGVDIIRHENLHWSFNVNASRYRTKLLEIPDNMGSRDLDGGYLSGNYLRRAGTDYFNLYMYRYAGVDPETGLGMLYKRLNESDLANYPGHAAGDIVTTTVGSEATRFELGTATPDWVGGVSTNVRYKNFDIGVVASWQLGGKVVSRTYQNLVSQTIGRGVHVDMLNAWTPDNPNSNIPLRALGGTNFGVSPIGGGEGQYSDFSLFDADYFNLRTINLGYRLSPALARRLFLEGVRIYVAAENLFFVSAKKGLDPRQVVDGTTINPFNYPQTKAISLGLNISI</sequence>
<proteinExistence type="inferred from homology"/>
<evidence type="ECO:0000256" key="7">
    <source>
        <dbReference type="PROSITE-ProRule" id="PRU01360"/>
    </source>
</evidence>
<comment type="subcellular location">
    <subcellularLocation>
        <location evidence="1 7">Cell outer membrane</location>
        <topology evidence="1 7">Multi-pass membrane protein</topology>
    </subcellularLocation>
</comment>